<feature type="transmembrane region" description="Helical" evidence="9">
    <location>
        <begin position="162"/>
        <end position="183"/>
    </location>
</feature>
<evidence type="ECO:0000256" key="7">
    <source>
        <dbReference type="ARBA" id="ARBA00023136"/>
    </source>
</evidence>
<keyword evidence="4" id="KW-0997">Cell inner membrane</keyword>
<keyword evidence="2" id="KW-0813">Transport</keyword>
<dbReference type="Proteomes" id="UP000267128">
    <property type="component" value="Unassembled WGS sequence"/>
</dbReference>
<evidence type="ECO:0000256" key="2">
    <source>
        <dbReference type="ARBA" id="ARBA00022448"/>
    </source>
</evidence>
<comment type="caution">
    <text evidence="10">The sequence shown here is derived from an EMBL/GenBank/DDBJ whole genome shotgun (WGS) entry which is preliminary data.</text>
</comment>
<feature type="transmembrane region" description="Helical" evidence="9">
    <location>
        <begin position="123"/>
        <end position="142"/>
    </location>
</feature>
<feature type="transmembrane region" description="Helical" evidence="9">
    <location>
        <begin position="93"/>
        <end position="116"/>
    </location>
</feature>
<feature type="transmembrane region" description="Helical" evidence="9">
    <location>
        <begin position="212"/>
        <end position="232"/>
    </location>
</feature>
<accession>A0A3N0CHI8</accession>
<evidence type="ECO:0000256" key="6">
    <source>
        <dbReference type="ARBA" id="ARBA00022989"/>
    </source>
</evidence>
<evidence type="ECO:0000256" key="8">
    <source>
        <dbReference type="SAM" id="MobiDB-lite"/>
    </source>
</evidence>
<evidence type="ECO:0000256" key="9">
    <source>
        <dbReference type="SAM" id="Phobius"/>
    </source>
</evidence>
<dbReference type="EMBL" id="RJSE01000007">
    <property type="protein sequence ID" value="RNL62898.1"/>
    <property type="molecule type" value="Genomic_DNA"/>
</dbReference>
<evidence type="ECO:0000256" key="1">
    <source>
        <dbReference type="ARBA" id="ARBA00004651"/>
    </source>
</evidence>
<dbReference type="PANTHER" id="PTHR32196">
    <property type="entry name" value="ABC TRANSPORTER PERMEASE PROTEIN YPHD-RELATED-RELATED"/>
    <property type="match status" value="1"/>
</dbReference>
<feature type="transmembrane region" description="Helical" evidence="9">
    <location>
        <begin position="267"/>
        <end position="286"/>
    </location>
</feature>
<keyword evidence="11" id="KW-1185">Reference proteome</keyword>
<organism evidence="10 11">
    <name type="scientific">Nocardioides marmoriginsengisoli</name>
    <dbReference type="NCBI Taxonomy" id="661483"/>
    <lineage>
        <taxon>Bacteria</taxon>
        <taxon>Bacillati</taxon>
        <taxon>Actinomycetota</taxon>
        <taxon>Actinomycetes</taxon>
        <taxon>Propionibacteriales</taxon>
        <taxon>Nocardioidaceae</taxon>
        <taxon>Nocardioides</taxon>
    </lineage>
</organism>
<comment type="subcellular location">
    <subcellularLocation>
        <location evidence="1">Cell membrane</location>
        <topology evidence="1">Multi-pass membrane protein</topology>
    </subcellularLocation>
</comment>
<sequence length="355" mass="37156">MTARKGINLGLDRFSGLYIWALFIVVFGMWTPSLFLTQSTMHSVAAQQAIVAILALALLVPMVCGAFDLSVGATVNLATVVTVVLQTERGWGMWPSIIAAVAVGALVGALNGFIVVGLKVDSFIATLGTATVITAVQTIVTGGLQPLPPATEAWNNLTQHKIAGFQIVVLYLVVLAFLTWWVLDHTPAGRYLYAAGGNAEAARLTGVPVGRWTWMSLIWSGALCGFAGVLYASLSGPSLTFGAALLLPAFAAVFLGSTQITPGRFNVWGTLLAIYVLATGVKGLQLVTGEQWINDMFNGVALIAAVAFAGWRQRARLRRPAMFDGADVAPGSPTDPGPSNTAQELAAPSGASARA</sequence>
<protein>
    <submittedName>
        <fullName evidence="10">ABC transporter permease</fullName>
    </submittedName>
</protein>
<name>A0A3N0CHI8_9ACTN</name>
<dbReference type="InterPro" id="IPR001851">
    <property type="entry name" value="ABC_transp_permease"/>
</dbReference>
<evidence type="ECO:0000313" key="10">
    <source>
        <dbReference type="EMBL" id="RNL62898.1"/>
    </source>
</evidence>
<keyword evidence="5 9" id="KW-0812">Transmembrane</keyword>
<dbReference type="GO" id="GO:0005886">
    <property type="term" value="C:plasma membrane"/>
    <property type="evidence" value="ECO:0007669"/>
    <property type="project" value="UniProtKB-SubCell"/>
</dbReference>
<dbReference type="AlphaFoldDB" id="A0A3N0CHI8"/>
<proteinExistence type="predicted"/>
<reference evidence="10 11" key="1">
    <citation type="submission" date="2018-11" db="EMBL/GenBank/DDBJ databases">
        <authorList>
            <person name="Li F."/>
        </authorList>
    </citation>
    <scope>NUCLEOTIDE SEQUENCE [LARGE SCALE GENOMIC DNA]</scope>
    <source>
        <strain evidence="10 11">Gsoil 097</strain>
    </source>
</reference>
<dbReference type="GO" id="GO:0022857">
    <property type="term" value="F:transmembrane transporter activity"/>
    <property type="evidence" value="ECO:0007669"/>
    <property type="project" value="InterPro"/>
</dbReference>
<evidence type="ECO:0000313" key="11">
    <source>
        <dbReference type="Proteomes" id="UP000267128"/>
    </source>
</evidence>
<feature type="transmembrane region" description="Helical" evidence="9">
    <location>
        <begin position="17"/>
        <end position="37"/>
    </location>
</feature>
<keyword evidence="6 9" id="KW-1133">Transmembrane helix</keyword>
<keyword evidence="3" id="KW-1003">Cell membrane</keyword>
<evidence type="ECO:0000256" key="4">
    <source>
        <dbReference type="ARBA" id="ARBA00022519"/>
    </source>
</evidence>
<feature type="region of interest" description="Disordered" evidence="8">
    <location>
        <begin position="326"/>
        <end position="355"/>
    </location>
</feature>
<dbReference type="CDD" id="cd06579">
    <property type="entry name" value="TM_PBP1_transp_AraH_like"/>
    <property type="match status" value="1"/>
</dbReference>
<gene>
    <name evidence="10" type="ORF">EFK50_14300</name>
</gene>
<keyword evidence="7 9" id="KW-0472">Membrane</keyword>
<feature type="transmembrane region" description="Helical" evidence="9">
    <location>
        <begin position="292"/>
        <end position="311"/>
    </location>
</feature>
<feature type="transmembrane region" description="Helical" evidence="9">
    <location>
        <begin position="49"/>
        <end position="73"/>
    </location>
</feature>
<dbReference type="RefSeq" id="WP_123228190.1">
    <property type="nucleotide sequence ID" value="NZ_RJSE01000007.1"/>
</dbReference>
<dbReference type="Pfam" id="PF02653">
    <property type="entry name" value="BPD_transp_2"/>
    <property type="match status" value="1"/>
</dbReference>
<dbReference type="PANTHER" id="PTHR32196:SF21">
    <property type="entry name" value="ABC TRANSPORTER PERMEASE PROTEIN YPHD-RELATED"/>
    <property type="match status" value="1"/>
</dbReference>
<dbReference type="OrthoDB" id="3468954at2"/>
<feature type="transmembrane region" description="Helical" evidence="9">
    <location>
        <begin position="238"/>
        <end position="255"/>
    </location>
</feature>
<evidence type="ECO:0000256" key="5">
    <source>
        <dbReference type="ARBA" id="ARBA00022692"/>
    </source>
</evidence>
<evidence type="ECO:0000256" key="3">
    <source>
        <dbReference type="ARBA" id="ARBA00022475"/>
    </source>
</evidence>